<keyword evidence="1" id="KW-1133">Transmembrane helix</keyword>
<keyword evidence="3" id="KW-1185">Reference proteome</keyword>
<proteinExistence type="predicted"/>
<protein>
    <submittedName>
        <fullName evidence="2">Uncharacterized protein</fullName>
    </submittedName>
</protein>
<reference evidence="3" key="1">
    <citation type="submission" date="2014-01" db="EMBL/GenBank/DDBJ databases">
        <title>The Genome Sequence of Anopheles farauti FAR1 (V2).</title>
        <authorList>
            <consortium name="The Broad Institute Genomics Platform"/>
            <person name="Neafsey D.E."/>
            <person name="Besansky N."/>
            <person name="Howell P."/>
            <person name="Walton C."/>
            <person name="Young S.K."/>
            <person name="Zeng Q."/>
            <person name="Gargeya S."/>
            <person name="Fitzgerald M."/>
            <person name="Haas B."/>
            <person name="Abouelleil A."/>
            <person name="Allen A.W."/>
            <person name="Alvarado L."/>
            <person name="Arachchi H.M."/>
            <person name="Berlin A.M."/>
            <person name="Chapman S.B."/>
            <person name="Gainer-Dewar J."/>
            <person name="Goldberg J."/>
            <person name="Griggs A."/>
            <person name="Gujja S."/>
            <person name="Hansen M."/>
            <person name="Howarth C."/>
            <person name="Imamovic A."/>
            <person name="Ireland A."/>
            <person name="Larimer J."/>
            <person name="McCowan C."/>
            <person name="Murphy C."/>
            <person name="Pearson M."/>
            <person name="Poon T.W."/>
            <person name="Priest M."/>
            <person name="Roberts A."/>
            <person name="Saif S."/>
            <person name="Shea T."/>
            <person name="Sisk P."/>
            <person name="Sykes S."/>
            <person name="Wortman J."/>
            <person name="Nusbaum C."/>
            <person name="Birren B."/>
        </authorList>
    </citation>
    <scope>NUCLEOTIDE SEQUENCE [LARGE SCALE GENOMIC DNA]</scope>
    <source>
        <strain evidence="3">FAR1</strain>
    </source>
</reference>
<evidence type="ECO:0000313" key="2">
    <source>
        <dbReference type="EnsemblMetazoa" id="AFAF008228-PA"/>
    </source>
</evidence>
<dbReference type="AlphaFoldDB" id="A0A182QDZ8"/>
<sequence>MKLPSTVSTLCDSSSWRRCFAFSNVNLLMFSMCVSRKSIVCISGKVVNRARGISFNRDSRNSNQYGRGYSEYGVVTTCRRENHFAIGQQQSCRKTARRLTSVQPSALWWLGEEATIQIRWWFCIATVSASARGADKGGTVAQPPRIGRGKAQGWAGLDSPQILFARSDRFFLGFGSAFSCLVPVPCTPCRSKSRKGIPAPREEGRRASASEYLHFAFATEVPSGHGGTVEVTTLFALRDSTPGAIEGIRGKRSVKRGTGLRPSSSHFFLLLRESGGSHFEIIIIVVVVAVTGAIYVAEHGIASFRESGPIPAKRTIIVHPARVVYMKLGGMPRGGKGNRRVQRSTAITASHTDSSKELHCCNDDDDDNVSTLRTFE</sequence>
<dbReference type="Proteomes" id="UP000075886">
    <property type="component" value="Unassembled WGS sequence"/>
</dbReference>
<feature type="transmembrane region" description="Helical" evidence="1">
    <location>
        <begin position="279"/>
        <end position="297"/>
    </location>
</feature>
<evidence type="ECO:0000256" key="1">
    <source>
        <dbReference type="SAM" id="Phobius"/>
    </source>
</evidence>
<accession>A0A182QDZ8</accession>
<organism evidence="2 3">
    <name type="scientific">Anopheles farauti</name>
    <dbReference type="NCBI Taxonomy" id="69004"/>
    <lineage>
        <taxon>Eukaryota</taxon>
        <taxon>Metazoa</taxon>
        <taxon>Ecdysozoa</taxon>
        <taxon>Arthropoda</taxon>
        <taxon>Hexapoda</taxon>
        <taxon>Insecta</taxon>
        <taxon>Pterygota</taxon>
        <taxon>Neoptera</taxon>
        <taxon>Endopterygota</taxon>
        <taxon>Diptera</taxon>
        <taxon>Nematocera</taxon>
        <taxon>Culicoidea</taxon>
        <taxon>Culicidae</taxon>
        <taxon>Anophelinae</taxon>
        <taxon>Anopheles</taxon>
    </lineage>
</organism>
<dbReference type="EnsemblMetazoa" id="AFAF008228-RA">
    <property type="protein sequence ID" value="AFAF008228-PA"/>
    <property type="gene ID" value="AFAF008228"/>
</dbReference>
<dbReference type="EMBL" id="AXCN02000435">
    <property type="status" value="NOT_ANNOTATED_CDS"/>
    <property type="molecule type" value="Genomic_DNA"/>
</dbReference>
<evidence type="ECO:0000313" key="3">
    <source>
        <dbReference type="Proteomes" id="UP000075886"/>
    </source>
</evidence>
<reference evidence="2" key="2">
    <citation type="submission" date="2020-05" db="UniProtKB">
        <authorList>
            <consortium name="EnsemblMetazoa"/>
        </authorList>
    </citation>
    <scope>IDENTIFICATION</scope>
    <source>
        <strain evidence="2">FAR1</strain>
    </source>
</reference>
<keyword evidence="1" id="KW-0812">Transmembrane</keyword>
<name>A0A182QDZ8_9DIPT</name>
<keyword evidence="1" id="KW-0472">Membrane</keyword>
<dbReference type="VEuPathDB" id="VectorBase:AFAF008228"/>